<keyword evidence="2" id="KW-1133">Transmembrane helix</keyword>
<evidence type="ECO:0000256" key="2">
    <source>
        <dbReference type="SAM" id="Phobius"/>
    </source>
</evidence>
<feature type="compositionally biased region" description="Pro residues" evidence="1">
    <location>
        <begin position="193"/>
        <end position="241"/>
    </location>
</feature>
<feature type="compositionally biased region" description="Polar residues" evidence="1">
    <location>
        <begin position="180"/>
        <end position="192"/>
    </location>
</feature>
<dbReference type="AlphaFoldDB" id="A0A226DHC9"/>
<gene>
    <name evidence="3" type="ORF">Fcan01_20841</name>
</gene>
<name>A0A226DHC9_FOLCA</name>
<feature type="compositionally biased region" description="Pro residues" evidence="1">
    <location>
        <begin position="259"/>
        <end position="268"/>
    </location>
</feature>
<protein>
    <submittedName>
        <fullName evidence="3">Uncharacterized protein</fullName>
    </submittedName>
</protein>
<keyword evidence="4" id="KW-1185">Reference proteome</keyword>
<sequence>MTLHRIITLLQELNLLAELLLKLWIVFSFWFVFLLFMYFKAVRFLAEYVLRFLANLDPAAVGERVTPSFSQVYIPSPTHQPNSPRDSTILRDTFGTKWRNERERQDMTALFSDKTIPKPGFEEYEKYDYYPRRTVLSQKFGPPATDIPQHVYDAATLLKSPEYLPSSYPQSGNVDKPPSYLSNQQQNHNNFVPTPPGYQIPPMPPGYQPPTTPPEYQPPTTPPEYQPPTTPPGYQPPPMPPGYQFSATPPGRVNVTRPTSPPPSPPVQPISWTSSLCKYFLMLIKRR</sequence>
<keyword evidence="2" id="KW-0812">Transmembrane</keyword>
<evidence type="ECO:0000313" key="4">
    <source>
        <dbReference type="Proteomes" id="UP000198287"/>
    </source>
</evidence>
<dbReference type="EMBL" id="LNIX01000019">
    <property type="protein sequence ID" value="OXA44643.1"/>
    <property type="molecule type" value="Genomic_DNA"/>
</dbReference>
<feature type="transmembrane region" description="Helical" evidence="2">
    <location>
        <begin position="20"/>
        <end position="39"/>
    </location>
</feature>
<feature type="region of interest" description="Disordered" evidence="1">
    <location>
        <begin position="163"/>
        <end position="271"/>
    </location>
</feature>
<dbReference type="Proteomes" id="UP000198287">
    <property type="component" value="Unassembled WGS sequence"/>
</dbReference>
<organism evidence="3 4">
    <name type="scientific">Folsomia candida</name>
    <name type="common">Springtail</name>
    <dbReference type="NCBI Taxonomy" id="158441"/>
    <lineage>
        <taxon>Eukaryota</taxon>
        <taxon>Metazoa</taxon>
        <taxon>Ecdysozoa</taxon>
        <taxon>Arthropoda</taxon>
        <taxon>Hexapoda</taxon>
        <taxon>Collembola</taxon>
        <taxon>Entomobryomorpha</taxon>
        <taxon>Isotomoidea</taxon>
        <taxon>Isotomidae</taxon>
        <taxon>Proisotominae</taxon>
        <taxon>Folsomia</taxon>
    </lineage>
</organism>
<accession>A0A226DHC9</accession>
<dbReference type="PRINTS" id="PR01217">
    <property type="entry name" value="PRICHEXTENSN"/>
</dbReference>
<evidence type="ECO:0000313" key="3">
    <source>
        <dbReference type="EMBL" id="OXA44643.1"/>
    </source>
</evidence>
<reference evidence="3 4" key="1">
    <citation type="submission" date="2015-12" db="EMBL/GenBank/DDBJ databases">
        <title>The genome of Folsomia candida.</title>
        <authorList>
            <person name="Faddeeva A."/>
            <person name="Derks M.F."/>
            <person name="Anvar Y."/>
            <person name="Smit S."/>
            <person name="Van Straalen N."/>
            <person name="Roelofs D."/>
        </authorList>
    </citation>
    <scope>NUCLEOTIDE SEQUENCE [LARGE SCALE GENOMIC DNA]</scope>
    <source>
        <strain evidence="3 4">VU population</strain>
        <tissue evidence="3">Whole body</tissue>
    </source>
</reference>
<proteinExistence type="predicted"/>
<comment type="caution">
    <text evidence="3">The sequence shown here is derived from an EMBL/GenBank/DDBJ whole genome shotgun (WGS) entry which is preliminary data.</text>
</comment>
<evidence type="ECO:0000256" key="1">
    <source>
        <dbReference type="SAM" id="MobiDB-lite"/>
    </source>
</evidence>
<keyword evidence="2" id="KW-0472">Membrane</keyword>